<dbReference type="Proteomes" id="UP000694417">
    <property type="component" value="Unplaced"/>
</dbReference>
<protein>
    <submittedName>
        <fullName evidence="2">Protein phosphatase 2 regulatory subunit B'epsilon</fullName>
    </submittedName>
</protein>
<feature type="compositionally biased region" description="Basic and acidic residues" evidence="1">
    <location>
        <begin position="1"/>
        <end position="11"/>
    </location>
</feature>
<organism evidence="2 3">
    <name type="scientific">Urocitellus parryii</name>
    <name type="common">Arctic ground squirrel</name>
    <name type="synonym">Spermophilus parryii</name>
    <dbReference type="NCBI Taxonomy" id="9999"/>
    <lineage>
        <taxon>Eukaryota</taxon>
        <taxon>Metazoa</taxon>
        <taxon>Chordata</taxon>
        <taxon>Craniata</taxon>
        <taxon>Vertebrata</taxon>
        <taxon>Euteleostomi</taxon>
        <taxon>Mammalia</taxon>
        <taxon>Eutheria</taxon>
        <taxon>Euarchontoglires</taxon>
        <taxon>Glires</taxon>
        <taxon>Rodentia</taxon>
        <taxon>Sciuromorpha</taxon>
        <taxon>Sciuridae</taxon>
        <taxon>Xerinae</taxon>
        <taxon>Marmotini</taxon>
        <taxon>Urocitellus</taxon>
    </lineage>
</organism>
<proteinExistence type="predicted"/>
<feature type="compositionally biased region" description="Low complexity" evidence="1">
    <location>
        <begin position="12"/>
        <end position="27"/>
    </location>
</feature>
<dbReference type="AlphaFoldDB" id="A0A8D2HF75"/>
<reference evidence="2" key="2">
    <citation type="submission" date="2025-09" db="UniProtKB">
        <authorList>
            <consortium name="Ensembl"/>
        </authorList>
    </citation>
    <scope>IDENTIFICATION</scope>
</reference>
<sequence>WDGPAGEDREAAAAAAAAGALRFGPALRPRSAATAEPEGRRTGQPSPRAPRSCPDLPPPCTSRFHRSPPPWPLRPSPAPRNHRSSLDSSPEASSRDMSSAPTTPPSVDKVDGFSRKSVRKARQKRSQSSSQFRSQGKPIELTPLPLLKGKAYDQVILFQ</sequence>
<dbReference type="Ensembl" id="ENSUPAT00010013160.1">
    <property type="protein sequence ID" value="ENSUPAP00010011456.1"/>
    <property type="gene ID" value="ENSUPAG00010009259.1"/>
</dbReference>
<feature type="compositionally biased region" description="Basic residues" evidence="1">
    <location>
        <begin position="116"/>
        <end position="125"/>
    </location>
</feature>
<name>A0A8D2HF75_UROPR</name>
<reference evidence="2" key="1">
    <citation type="submission" date="2025-08" db="UniProtKB">
        <authorList>
            <consortium name="Ensembl"/>
        </authorList>
    </citation>
    <scope>IDENTIFICATION</scope>
</reference>
<gene>
    <name evidence="2" type="primary">PPP2R5E</name>
</gene>
<feature type="compositionally biased region" description="Pro residues" evidence="1">
    <location>
        <begin position="67"/>
        <end position="78"/>
    </location>
</feature>
<evidence type="ECO:0000256" key="1">
    <source>
        <dbReference type="SAM" id="MobiDB-lite"/>
    </source>
</evidence>
<feature type="compositionally biased region" description="Polar residues" evidence="1">
    <location>
        <begin position="86"/>
        <end position="101"/>
    </location>
</feature>
<dbReference type="GeneTree" id="ENSGT01030000234620"/>
<feature type="compositionally biased region" description="Low complexity" evidence="1">
    <location>
        <begin position="126"/>
        <end position="137"/>
    </location>
</feature>
<evidence type="ECO:0000313" key="3">
    <source>
        <dbReference type="Proteomes" id="UP000694417"/>
    </source>
</evidence>
<evidence type="ECO:0000313" key="2">
    <source>
        <dbReference type="Ensembl" id="ENSUPAP00010011456.1"/>
    </source>
</evidence>
<accession>A0A8D2HF75</accession>
<keyword evidence="3" id="KW-1185">Reference proteome</keyword>
<feature type="region of interest" description="Disordered" evidence="1">
    <location>
        <begin position="1"/>
        <end position="145"/>
    </location>
</feature>